<reference evidence="3" key="1">
    <citation type="journal article" date="2019" name="Int. J. Syst. Evol. Microbiol.">
        <title>The Global Catalogue of Microorganisms (GCM) 10K type strain sequencing project: providing services to taxonomists for standard genome sequencing and annotation.</title>
        <authorList>
            <consortium name="The Broad Institute Genomics Platform"/>
            <consortium name="The Broad Institute Genome Sequencing Center for Infectious Disease"/>
            <person name="Wu L."/>
            <person name="Ma J."/>
        </authorList>
    </citation>
    <scope>NUCLEOTIDE SEQUENCE [LARGE SCALE GENOMIC DNA]</scope>
    <source>
        <strain evidence="3">CCM 8896</strain>
    </source>
</reference>
<organism evidence="2 3">
    <name type="scientific">Agrilactobacillus yilanensis</name>
    <dbReference type="NCBI Taxonomy" id="2485997"/>
    <lineage>
        <taxon>Bacteria</taxon>
        <taxon>Bacillati</taxon>
        <taxon>Bacillota</taxon>
        <taxon>Bacilli</taxon>
        <taxon>Lactobacillales</taxon>
        <taxon>Lactobacillaceae</taxon>
        <taxon>Agrilactobacillus</taxon>
    </lineage>
</organism>
<dbReference type="Pfam" id="PF01548">
    <property type="entry name" value="DEDD_Tnp_IS110"/>
    <property type="match status" value="1"/>
</dbReference>
<feature type="non-terminal residue" evidence="2">
    <location>
        <position position="163"/>
    </location>
</feature>
<dbReference type="RefSeq" id="WP_376923114.1">
    <property type="nucleotide sequence ID" value="NZ_JBHTOP010000025.1"/>
</dbReference>
<sequence>MKSIVYIGMDVHKNTFSLCALDGTTGEILGETQCASEPKLVEKFVQGLSDRCALGTEFQTGYEAGILGYSLYRSLTAKSINCVILAPTTMFSASKNKVVKNDKMDARMIAQNLAAHTYHAVYVPDSESTDVKEYIRMRKDTKKKLVRCKQQLDALLTRQGYRY</sequence>
<dbReference type="InterPro" id="IPR047650">
    <property type="entry name" value="Transpos_IS110"/>
</dbReference>
<dbReference type="EMBL" id="JBHTOP010000025">
    <property type="protein sequence ID" value="MFD1672345.1"/>
    <property type="molecule type" value="Genomic_DNA"/>
</dbReference>
<evidence type="ECO:0000259" key="1">
    <source>
        <dbReference type="Pfam" id="PF01548"/>
    </source>
</evidence>
<comment type="caution">
    <text evidence="2">The sequence shown here is derived from an EMBL/GenBank/DDBJ whole genome shotgun (WGS) entry which is preliminary data.</text>
</comment>
<feature type="domain" description="Transposase IS110-like N-terminal" evidence="1">
    <location>
        <begin position="7"/>
        <end position="158"/>
    </location>
</feature>
<evidence type="ECO:0000313" key="3">
    <source>
        <dbReference type="Proteomes" id="UP001597267"/>
    </source>
</evidence>
<keyword evidence="3" id="KW-1185">Reference proteome</keyword>
<dbReference type="InterPro" id="IPR002525">
    <property type="entry name" value="Transp_IS110-like_N"/>
</dbReference>
<dbReference type="PANTHER" id="PTHR33055">
    <property type="entry name" value="TRANSPOSASE FOR INSERTION SEQUENCE ELEMENT IS1111A"/>
    <property type="match status" value="1"/>
</dbReference>
<accession>A0ABW4J8R2</accession>
<gene>
    <name evidence="2" type="ORF">ACFQ5M_09570</name>
</gene>
<protein>
    <submittedName>
        <fullName evidence="2">Transposase</fullName>
    </submittedName>
</protein>
<dbReference type="Proteomes" id="UP001597267">
    <property type="component" value="Unassembled WGS sequence"/>
</dbReference>
<dbReference type="PANTHER" id="PTHR33055:SF13">
    <property type="entry name" value="TRANSPOSASE"/>
    <property type="match status" value="1"/>
</dbReference>
<proteinExistence type="predicted"/>
<name>A0ABW4J8R2_9LACO</name>
<evidence type="ECO:0000313" key="2">
    <source>
        <dbReference type="EMBL" id="MFD1672345.1"/>
    </source>
</evidence>